<dbReference type="InterPro" id="IPR046946">
    <property type="entry name" value="TCAM1/2"/>
</dbReference>
<dbReference type="GO" id="GO:0005768">
    <property type="term" value="C:endosome"/>
    <property type="evidence" value="ECO:0007669"/>
    <property type="project" value="TreeGrafter"/>
</dbReference>
<evidence type="ECO:0000256" key="5">
    <source>
        <dbReference type="ARBA" id="ARBA00022859"/>
    </source>
</evidence>
<comment type="caution">
    <text evidence="9">The sequence shown here is derived from an EMBL/GenBank/DDBJ whole genome shotgun (WGS) entry which is preliminary data.</text>
</comment>
<dbReference type="InterPro" id="IPR035897">
    <property type="entry name" value="Toll_tir_struct_dom_sf"/>
</dbReference>
<reference evidence="9 10" key="1">
    <citation type="submission" date="2019-09" db="EMBL/GenBank/DDBJ databases">
        <title>Bird 10,000 Genomes (B10K) Project - Family phase.</title>
        <authorList>
            <person name="Zhang G."/>
        </authorList>
    </citation>
    <scope>NUCLEOTIDE SEQUENCE [LARGE SCALE GENOMIC DNA]</scope>
    <source>
        <strain evidence="9">B10K-DU-029-46</strain>
    </source>
</reference>
<gene>
    <name evidence="9" type="primary">Ticam1</name>
    <name evidence="9" type="ORF">TURVEL_R07393</name>
</gene>
<dbReference type="GO" id="GO:0043123">
    <property type="term" value="P:positive regulation of canonical NF-kappaB signal transduction"/>
    <property type="evidence" value="ECO:0007669"/>
    <property type="project" value="TreeGrafter"/>
</dbReference>
<dbReference type="PROSITE" id="PS50104">
    <property type="entry name" value="TIR"/>
    <property type="match status" value="1"/>
</dbReference>
<dbReference type="PANTHER" id="PTHR47230:SF1">
    <property type="entry name" value="TIR DOMAIN-CONTAINING ADAPTER MOLECULE 1"/>
    <property type="match status" value="1"/>
</dbReference>
<evidence type="ECO:0000256" key="3">
    <source>
        <dbReference type="ARBA" id="ARBA00022553"/>
    </source>
</evidence>
<feature type="domain" description="TIR" evidence="8">
    <location>
        <begin position="421"/>
        <end position="557"/>
    </location>
</feature>
<evidence type="ECO:0000259" key="8">
    <source>
        <dbReference type="PROSITE" id="PS50104"/>
    </source>
</evidence>
<dbReference type="InterPro" id="IPR040886">
    <property type="entry name" value="TRIF_N"/>
</dbReference>
<feature type="region of interest" description="Disordered" evidence="7">
    <location>
        <begin position="138"/>
        <end position="169"/>
    </location>
</feature>
<evidence type="ECO:0000313" key="9">
    <source>
        <dbReference type="EMBL" id="NXU48383.1"/>
    </source>
</evidence>
<dbReference type="InterPro" id="IPR000157">
    <property type="entry name" value="TIR_dom"/>
</dbReference>
<comment type="subcellular location">
    <subcellularLocation>
        <location evidence="1">Cytoplasm</location>
    </subcellularLocation>
</comment>
<protein>
    <submittedName>
        <fullName evidence="9">TCAM1 protein</fullName>
    </submittedName>
</protein>
<sequence>MAESTKLQPSFEDVLQILSHVPQDKLLSLKHKLKYFVFGASSKLLQAMILLTLGREGDARICLDALGDNPAAQYVHQTQLGAAGVKENGEDLHPPQLDKAAMELLAQIYSLLAEEKLCSHEVMTKVQQAAQEDVLSTVPPKEQGNHSPAASLEPGGSFQPLRSDVDVGFAHKPNPNYVVRSSPLQIGGNLDLSGPRSLHSFGTPSFSTQLEISASPTVVFHTQPSPSPPPSSDQPCGKSTSGSEHIKRDGENHSSQGTSRTSSHPGQDMGVHSPQGPHMKKVPQISSFHPAFPVPETHLPSLGAENQPVETSDASSVVEAEPHPAEENKKQDEKSFSKSLPNSGTMGDTGPVQTSMADFIIPADTASIPAHSHPPLTSSFSSTLPSPPPGGASTFPHHPSLPSPAHPPPLHPVEAEPDIGKFFTFVVLHAGEDEIVAHRVKNLLEKMGVPDGATLAGDFLIAGRSHLTCFQDALENSAFIILLLTKNFLCNLCMFQANTALMESIEKSSKQDSVIPFIPKENPLEQDELPTTLCVLTPLDENSCGFSKTVQNTFSPSRISKRKAVWDMMQRKKLQQYQEHYKNLPNVAALSLGSQNQVPPPA</sequence>
<dbReference type="Gene3D" id="3.40.50.10140">
    <property type="entry name" value="Toll/interleukin-1 receptor homology (TIR) domain"/>
    <property type="match status" value="1"/>
</dbReference>
<dbReference type="Pfam" id="PF17798">
    <property type="entry name" value="TRIF-NTD"/>
    <property type="match status" value="1"/>
</dbReference>
<keyword evidence="10" id="KW-1185">Reference proteome</keyword>
<dbReference type="OrthoDB" id="9906976at2759"/>
<evidence type="ECO:0000256" key="2">
    <source>
        <dbReference type="ARBA" id="ARBA00022490"/>
    </source>
</evidence>
<dbReference type="PANTHER" id="PTHR47230">
    <property type="entry name" value="TIR DOMAIN-CONTAINING ADAPTER MOLECULE 1"/>
    <property type="match status" value="1"/>
</dbReference>
<dbReference type="GO" id="GO:0045087">
    <property type="term" value="P:innate immune response"/>
    <property type="evidence" value="ECO:0007669"/>
    <property type="project" value="UniProtKB-KW"/>
</dbReference>
<feature type="compositionally biased region" description="Low complexity" evidence="7">
    <location>
        <begin position="371"/>
        <end position="384"/>
    </location>
</feature>
<evidence type="ECO:0000256" key="4">
    <source>
        <dbReference type="ARBA" id="ARBA00022588"/>
    </source>
</evidence>
<dbReference type="GO" id="GO:0032481">
    <property type="term" value="P:positive regulation of type I interferon production"/>
    <property type="evidence" value="ECO:0007669"/>
    <property type="project" value="TreeGrafter"/>
</dbReference>
<dbReference type="GO" id="GO:0035666">
    <property type="term" value="P:TRIF-dependent toll-like receptor signaling pathway"/>
    <property type="evidence" value="ECO:0007669"/>
    <property type="project" value="InterPro"/>
</dbReference>
<name>A0A7L3L3J3_9CHAR</name>
<dbReference type="Proteomes" id="UP000582182">
    <property type="component" value="Unassembled WGS sequence"/>
</dbReference>
<keyword evidence="3" id="KW-0597">Phosphoprotein</keyword>
<dbReference type="GO" id="GO:0006954">
    <property type="term" value="P:inflammatory response"/>
    <property type="evidence" value="ECO:0007669"/>
    <property type="project" value="UniProtKB-KW"/>
</dbReference>
<dbReference type="SUPFAM" id="SSF52200">
    <property type="entry name" value="Toll/Interleukin receptor TIR domain"/>
    <property type="match status" value="1"/>
</dbReference>
<keyword evidence="6" id="KW-0395">Inflammatory response</keyword>
<keyword evidence="4" id="KW-0399">Innate immunity</keyword>
<dbReference type="Gene3D" id="1.25.40.780">
    <property type="match status" value="1"/>
</dbReference>
<evidence type="ECO:0000256" key="1">
    <source>
        <dbReference type="ARBA" id="ARBA00004496"/>
    </source>
</evidence>
<dbReference type="GO" id="GO:0035591">
    <property type="term" value="F:signaling adaptor activity"/>
    <property type="evidence" value="ECO:0007669"/>
    <property type="project" value="TreeGrafter"/>
</dbReference>
<keyword evidence="2" id="KW-0963">Cytoplasm</keyword>
<feature type="region of interest" description="Disordered" evidence="7">
    <location>
        <begin position="366"/>
        <end position="413"/>
    </location>
</feature>
<organism evidence="9 10">
    <name type="scientific">Turnix velox</name>
    <name type="common">Little buttonquail</name>
    <dbReference type="NCBI Taxonomy" id="2529409"/>
    <lineage>
        <taxon>Eukaryota</taxon>
        <taxon>Metazoa</taxon>
        <taxon>Chordata</taxon>
        <taxon>Craniata</taxon>
        <taxon>Vertebrata</taxon>
        <taxon>Euteleostomi</taxon>
        <taxon>Archelosauria</taxon>
        <taxon>Archosauria</taxon>
        <taxon>Dinosauria</taxon>
        <taxon>Saurischia</taxon>
        <taxon>Theropoda</taxon>
        <taxon>Coelurosauria</taxon>
        <taxon>Aves</taxon>
        <taxon>Neognathae</taxon>
        <taxon>Neoaves</taxon>
        <taxon>Charadriiformes</taxon>
        <taxon>Turnicidae</taxon>
        <taxon>Turnix</taxon>
    </lineage>
</organism>
<feature type="compositionally biased region" description="Pro residues" evidence="7">
    <location>
        <begin position="399"/>
        <end position="411"/>
    </location>
</feature>
<dbReference type="AlphaFoldDB" id="A0A7L3L3J3"/>
<proteinExistence type="predicted"/>
<evidence type="ECO:0000313" key="10">
    <source>
        <dbReference type="Proteomes" id="UP000582182"/>
    </source>
</evidence>
<evidence type="ECO:0000256" key="6">
    <source>
        <dbReference type="ARBA" id="ARBA00023198"/>
    </source>
</evidence>
<feature type="region of interest" description="Disordered" evidence="7">
    <location>
        <begin position="219"/>
        <end position="353"/>
    </location>
</feature>
<feature type="compositionally biased region" description="Basic and acidic residues" evidence="7">
    <location>
        <begin position="320"/>
        <end position="336"/>
    </location>
</feature>
<feature type="compositionally biased region" description="Polar residues" evidence="7">
    <location>
        <begin position="233"/>
        <end position="243"/>
    </location>
</feature>
<feature type="non-terminal residue" evidence="9">
    <location>
        <position position="602"/>
    </location>
</feature>
<feature type="compositionally biased region" description="Polar residues" evidence="7">
    <location>
        <begin position="253"/>
        <end position="265"/>
    </location>
</feature>
<dbReference type="EMBL" id="VZTY01003651">
    <property type="protein sequence ID" value="NXU48383.1"/>
    <property type="molecule type" value="Genomic_DNA"/>
</dbReference>
<feature type="compositionally biased region" description="Polar residues" evidence="7">
    <location>
        <begin position="337"/>
        <end position="353"/>
    </location>
</feature>
<accession>A0A7L3L3J3</accession>
<evidence type="ECO:0000256" key="7">
    <source>
        <dbReference type="SAM" id="MobiDB-lite"/>
    </source>
</evidence>
<keyword evidence="5" id="KW-0391">Immunity</keyword>
<feature type="non-terminal residue" evidence="9">
    <location>
        <position position="1"/>
    </location>
</feature>